<feature type="domain" description="DUF7042" evidence="2">
    <location>
        <begin position="163"/>
        <end position="302"/>
    </location>
</feature>
<dbReference type="InterPro" id="IPR055470">
    <property type="entry name" value="DUF7042"/>
</dbReference>
<feature type="domain" description="DUF7044" evidence="3">
    <location>
        <begin position="42"/>
        <end position="144"/>
    </location>
</feature>
<dbReference type="Pfam" id="PF23069">
    <property type="entry name" value="DUF7042"/>
    <property type="match status" value="1"/>
</dbReference>
<dbReference type="EMBL" id="CAXLJM020000023">
    <property type="protein sequence ID" value="CAL8089081.1"/>
    <property type="molecule type" value="Genomic_DNA"/>
</dbReference>
<dbReference type="PANTHER" id="PTHR22255:SF9">
    <property type="entry name" value="LP06548P"/>
    <property type="match status" value="1"/>
</dbReference>
<organism evidence="4 5">
    <name type="scientific">Orchesella dallaii</name>
    <dbReference type="NCBI Taxonomy" id="48710"/>
    <lineage>
        <taxon>Eukaryota</taxon>
        <taxon>Metazoa</taxon>
        <taxon>Ecdysozoa</taxon>
        <taxon>Arthropoda</taxon>
        <taxon>Hexapoda</taxon>
        <taxon>Collembola</taxon>
        <taxon>Entomobryomorpha</taxon>
        <taxon>Entomobryoidea</taxon>
        <taxon>Orchesellidae</taxon>
        <taxon>Orchesellinae</taxon>
        <taxon>Orchesella</taxon>
    </lineage>
</organism>
<evidence type="ECO:0000256" key="1">
    <source>
        <dbReference type="SAM" id="MobiDB-lite"/>
    </source>
</evidence>
<evidence type="ECO:0000313" key="4">
    <source>
        <dbReference type="EMBL" id="CAL8089081.1"/>
    </source>
</evidence>
<evidence type="ECO:0000313" key="5">
    <source>
        <dbReference type="Proteomes" id="UP001642540"/>
    </source>
</evidence>
<evidence type="ECO:0000259" key="3">
    <source>
        <dbReference type="Pfam" id="PF23071"/>
    </source>
</evidence>
<keyword evidence="5" id="KW-1185">Reference proteome</keyword>
<feature type="region of interest" description="Disordered" evidence="1">
    <location>
        <begin position="591"/>
        <end position="615"/>
    </location>
</feature>
<sequence length="685" mass="76887">MIAEIGMETKTVVRLPLFERRVLSLAMIFLALTGLSSVDCDECSLPATWDGKWFINAMANSPPILINSTSNTISRIGTDPAYALGTCIWRKGDLYIFKDGGNCNKCVIMYAKHKNVLQSRENEAMECENELDFDDENGIESQCHDKLSASGQHYSWFRNDYKPSDCPFRDTTLQFSYRNSERSNCTSPISHASSCLDRTKLQLQYEACHDVANSEGKIQDLTCLGDWMEGGYQYFVADVVNSNSQSHASLNDRLRCFVFKEVVVPNSLPSKSDVTIGYEVGISDAATCQDLHNPESGGTILHMNIENHLEFNAKPCSFPSWFASHNWMDMEKTVEFHLNPLLKNRSIHIIPKPHHHVTPNLSQFHQRQQQQSSRKASFFPLSHSNLVCMHTKNISVGDDNHVAVIGKYTVGCKIGEICLHLIRRSEYLLQFYYLEQGDLTSESFRENCFSSAIPNLQKGATMISTKGRKKECPNPGNYTIINATMPSTNQSIDNLFSVKERNWVIGCNLETVVEVQLSPNNFLEEHFSCMDGWEENNLTYTVLGYIADSEQISNSTTLSCMISEKFGDSYAETKVVVATEDCILNDVSRINSTEDEGDNEGHMRATSHSPDTTHPHNYIELRKFESCISADEPAKDESSLDADSDDASQLKQSGIITSASAITLPKIQEVFASITSILVYLFLFQ</sequence>
<proteinExistence type="predicted"/>
<dbReference type="Pfam" id="PF23071">
    <property type="entry name" value="DUF7044"/>
    <property type="match status" value="1"/>
</dbReference>
<name>A0ABP1Q4K9_9HEXA</name>
<dbReference type="InterPro" id="IPR055472">
    <property type="entry name" value="DUF7044"/>
</dbReference>
<dbReference type="PANTHER" id="PTHR22255">
    <property type="entry name" value="LP06548P"/>
    <property type="match status" value="1"/>
</dbReference>
<accession>A0ABP1Q4K9</accession>
<dbReference type="Proteomes" id="UP001642540">
    <property type="component" value="Unassembled WGS sequence"/>
</dbReference>
<evidence type="ECO:0000259" key="2">
    <source>
        <dbReference type="Pfam" id="PF23069"/>
    </source>
</evidence>
<gene>
    <name evidence="4" type="ORF">ODALV1_LOCUS7253</name>
</gene>
<reference evidence="4 5" key="1">
    <citation type="submission" date="2024-08" db="EMBL/GenBank/DDBJ databases">
        <authorList>
            <person name="Cucini C."/>
            <person name="Frati F."/>
        </authorList>
    </citation>
    <scope>NUCLEOTIDE SEQUENCE [LARGE SCALE GENOMIC DNA]</scope>
</reference>
<protein>
    <submittedName>
        <fullName evidence="4">Uncharacterized protein</fullName>
    </submittedName>
</protein>
<comment type="caution">
    <text evidence="4">The sequence shown here is derived from an EMBL/GenBank/DDBJ whole genome shotgun (WGS) entry which is preliminary data.</text>
</comment>